<dbReference type="InterPro" id="IPR003760">
    <property type="entry name" value="PnrA-like"/>
</dbReference>
<dbReference type="CDD" id="cd19963">
    <property type="entry name" value="PBP1_BMP-like"/>
    <property type="match status" value="1"/>
</dbReference>
<evidence type="ECO:0000256" key="2">
    <source>
        <dbReference type="SAM" id="SignalP"/>
    </source>
</evidence>
<protein>
    <submittedName>
        <fullName evidence="4">BMP family ABC transporter substrate-binding protein</fullName>
    </submittedName>
</protein>
<dbReference type="PROSITE" id="PS51257">
    <property type="entry name" value="PROKAR_LIPOPROTEIN"/>
    <property type="match status" value="1"/>
</dbReference>
<dbReference type="PANTHER" id="PTHR43208">
    <property type="entry name" value="ABC TRANSPORTER SUBSTRATE-BINDING PROTEIN"/>
    <property type="match status" value="1"/>
</dbReference>
<feature type="domain" description="ABC transporter substrate-binding protein PnrA-like" evidence="3">
    <location>
        <begin position="46"/>
        <end position="310"/>
    </location>
</feature>
<proteinExistence type="predicted"/>
<dbReference type="PANTHER" id="PTHR43208:SF1">
    <property type="entry name" value="ABC TRANSPORTER SUBSTRATE-BINDING PROTEIN"/>
    <property type="match status" value="1"/>
</dbReference>
<accession>A0A7C4TW37</accession>
<evidence type="ECO:0000256" key="1">
    <source>
        <dbReference type="ARBA" id="ARBA00022729"/>
    </source>
</evidence>
<evidence type="ECO:0000313" key="4">
    <source>
        <dbReference type="EMBL" id="HGW60651.1"/>
    </source>
</evidence>
<name>A0A7C4TW37_9BACT</name>
<feature type="signal peptide" evidence="2">
    <location>
        <begin position="1"/>
        <end position="25"/>
    </location>
</feature>
<comment type="caution">
    <text evidence="4">The sequence shown here is derived from an EMBL/GenBank/DDBJ whole genome shotgun (WGS) entry which is preliminary data.</text>
</comment>
<reference evidence="4" key="1">
    <citation type="journal article" date="2020" name="mSystems">
        <title>Genome- and Community-Level Interaction Insights into Carbon Utilization and Element Cycling Functions of Hydrothermarchaeota in Hydrothermal Sediment.</title>
        <authorList>
            <person name="Zhou Z."/>
            <person name="Liu Y."/>
            <person name="Xu W."/>
            <person name="Pan J."/>
            <person name="Luo Z.H."/>
            <person name="Li M."/>
        </authorList>
    </citation>
    <scope>NUCLEOTIDE SEQUENCE [LARGE SCALE GENOMIC DNA]</scope>
    <source>
        <strain evidence="4">SpSt-794</strain>
    </source>
</reference>
<feature type="chain" id="PRO_5027543980" evidence="2">
    <location>
        <begin position="26"/>
        <end position="401"/>
    </location>
</feature>
<gene>
    <name evidence="4" type="ORF">ENV82_04405</name>
</gene>
<dbReference type="InterPro" id="IPR052910">
    <property type="entry name" value="ABC-Purine-Binding"/>
</dbReference>
<sequence length="401" mass="45298">MLKSKAKVLLVALVLFMLIFTTVSCKPQKPSEQPATTTQTQEKTIKAGFIYVGPTGDYGWTAAHDAARKQLEQKFPWLKTVYIESVPETDCGRYIDRLVNEEKCDIIFTTSFGYMDATVEAAKKYPNVIFEHCSGYKREKNSGTYFGELYQAYYLTGLMAGALTKTNKLGYVAAQPTPEVVRHINAFALGVKEVNPRAKVYVKWLFTWYDPAKAKEAAESLISEGVDALAYTEDSTAVVDVGEEHTKKGQQIYTFSHYSPMLKYGPDTVVSGQLADWEPLYEDIIRRLYTNTWTNQDYWWLMKEGACILGADFDTPINPKFVDALKAKTVTDPILGKISVYDLVMKRKEQMSEPTVLFDPFTGPIKDQKGTLRLKPGERASHDILWSVDWFVDNVVGEIPK</sequence>
<dbReference type="GO" id="GO:0005886">
    <property type="term" value="C:plasma membrane"/>
    <property type="evidence" value="ECO:0007669"/>
    <property type="project" value="InterPro"/>
</dbReference>
<dbReference type="AlphaFoldDB" id="A0A7C4TW37"/>
<dbReference type="Pfam" id="PF02608">
    <property type="entry name" value="Bmp"/>
    <property type="match status" value="1"/>
</dbReference>
<organism evidence="4">
    <name type="scientific">Caldisericum exile</name>
    <dbReference type="NCBI Taxonomy" id="693075"/>
    <lineage>
        <taxon>Bacteria</taxon>
        <taxon>Pseudomonadati</taxon>
        <taxon>Caldisericota/Cryosericota group</taxon>
        <taxon>Caldisericota</taxon>
        <taxon>Caldisericia</taxon>
        <taxon>Caldisericales</taxon>
        <taxon>Caldisericaceae</taxon>
        <taxon>Caldisericum</taxon>
    </lineage>
</organism>
<evidence type="ECO:0000259" key="3">
    <source>
        <dbReference type="Pfam" id="PF02608"/>
    </source>
</evidence>
<dbReference type="Gene3D" id="3.40.50.2300">
    <property type="match status" value="2"/>
</dbReference>
<dbReference type="EMBL" id="DTHV01000136">
    <property type="protein sequence ID" value="HGW60651.1"/>
    <property type="molecule type" value="Genomic_DNA"/>
</dbReference>
<keyword evidence="1 2" id="KW-0732">Signal</keyword>